<dbReference type="AlphaFoldDB" id="A0A2T1GIC2"/>
<protein>
    <recommendedName>
        <fullName evidence="1">NmrA-like domain-containing protein</fullName>
    </recommendedName>
</protein>
<evidence type="ECO:0000313" key="3">
    <source>
        <dbReference type="Proteomes" id="UP000238937"/>
    </source>
</evidence>
<accession>A0A2T1GIC2</accession>
<dbReference type="Pfam" id="PF05368">
    <property type="entry name" value="NmrA"/>
    <property type="match status" value="1"/>
</dbReference>
<evidence type="ECO:0000313" key="2">
    <source>
        <dbReference type="EMBL" id="PSB57501.1"/>
    </source>
</evidence>
<dbReference type="Gene3D" id="3.40.50.720">
    <property type="entry name" value="NAD(P)-binding Rossmann-like Domain"/>
    <property type="match status" value="1"/>
</dbReference>
<evidence type="ECO:0000259" key="1">
    <source>
        <dbReference type="Pfam" id="PF05368"/>
    </source>
</evidence>
<feature type="non-terminal residue" evidence="2">
    <location>
        <position position="87"/>
    </location>
</feature>
<keyword evidence="3" id="KW-1185">Reference proteome</keyword>
<sequence>MFRNKLTVIEDALMSKIAIFGATGSIGQSIAAALRASGQPYRVVGRSRTALEKQYGTDRLAEIVTWNPDDPDSVREAAREIETIVYT</sequence>
<dbReference type="SUPFAM" id="SSF51735">
    <property type="entry name" value="NAD(P)-binding Rossmann-fold domains"/>
    <property type="match status" value="1"/>
</dbReference>
<feature type="domain" description="NmrA-like" evidence="1">
    <location>
        <begin position="15"/>
        <end position="84"/>
    </location>
</feature>
<dbReference type="Proteomes" id="UP000238937">
    <property type="component" value="Unassembled WGS sequence"/>
</dbReference>
<name>A0A2T1GIC2_9CYAN</name>
<dbReference type="EMBL" id="PVWO01000073">
    <property type="protein sequence ID" value="PSB57501.1"/>
    <property type="molecule type" value="Genomic_DNA"/>
</dbReference>
<organism evidence="2 3">
    <name type="scientific">Chamaesiphon polymorphus CCALA 037</name>
    <dbReference type="NCBI Taxonomy" id="2107692"/>
    <lineage>
        <taxon>Bacteria</taxon>
        <taxon>Bacillati</taxon>
        <taxon>Cyanobacteriota</taxon>
        <taxon>Cyanophyceae</taxon>
        <taxon>Gomontiellales</taxon>
        <taxon>Chamaesiphonaceae</taxon>
        <taxon>Chamaesiphon</taxon>
    </lineage>
</organism>
<reference evidence="2 3" key="1">
    <citation type="submission" date="2018-03" db="EMBL/GenBank/DDBJ databases">
        <title>The ancient ancestry and fast evolution of plastids.</title>
        <authorList>
            <person name="Moore K.R."/>
            <person name="Magnabosco C."/>
            <person name="Momper L."/>
            <person name="Gold D.A."/>
            <person name="Bosak T."/>
            <person name="Fournier G.P."/>
        </authorList>
    </citation>
    <scope>NUCLEOTIDE SEQUENCE [LARGE SCALE GENOMIC DNA]</scope>
    <source>
        <strain evidence="2 3">CCALA 037</strain>
    </source>
</reference>
<gene>
    <name evidence="2" type="ORF">C7B77_08095</name>
</gene>
<dbReference type="InterPro" id="IPR036291">
    <property type="entry name" value="NAD(P)-bd_dom_sf"/>
</dbReference>
<comment type="caution">
    <text evidence="2">The sequence shown here is derived from an EMBL/GenBank/DDBJ whole genome shotgun (WGS) entry which is preliminary data.</text>
</comment>
<dbReference type="InterPro" id="IPR008030">
    <property type="entry name" value="NmrA-like"/>
</dbReference>
<proteinExistence type="predicted"/>